<evidence type="ECO:0000313" key="3">
    <source>
        <dbReference type="Proteomes" id="UP000051645"/>
    </source>
</evidence>
<gene>
    <name evidence="1" type="ORF">IV38_GL001567</name>
    <name evidence="2" type="ORF">IV40_GL001648</name>
</gene>
<dbReference type="EMBL" id="JQAZ01000005">
    <property type="protein sequence ID" value="KRN31006.1"/>
    <property type="molecule type" value="Genomic_DNA"/>
</dbReference>
<evidence type="ECO:0000313" key="4">
    <source>
        <dbReference type="Proteomes" id="UP000051751"/>
    </source>
</evidence>
<proteinExistence type="predicted"/>
<comment type="caution">
    <text evidence="1">The sequence shown here is derived from an EMBL/GenBank/DDBJ whole genome shotgun (WGS) entry which is preliminary data.</text>
</comment>
<protein>
    <submittedName>
        <fullName evidence="1">Uncharacterized protein</fullName>
    </submittedName>
</protein>
<dbReference type="PATRIC" id="fig|81857.3.peg.1578"/>
<dbReference type="RefSeq" id="WP_057770188.1">
    <property type="nucleotide sequence ID" value="NZ_JQAT01000004.1"/>
</dbReference>
<sequence length="155" mass="17194">MAIKLTEFKYYLSLVKTRNKLEGVQFQGHADPVQLDEAKQACAQQKQRIDTIQALDAHFSAHYHVESVVVDSQNEIVRLILAPQDYATFVAHETAANPVTAIPDEVTEKGSFEIIIGDQAHLGTCLTHLLHKPLPLELPTTFFKVTPTAFAKTVA</sequence>
<accession>A0A0R2FP28</accession>
<dbReference type="AlphaFoldDB" id="A0A0R2FP28"/>
<name>A0A0R2FP28_9LACO</name>
<dbReference type="Proteomes" id="UP000051751">
    <property type="component" value="Unassembled WGS sequence"/>
</dbReference>
<keyword evidence="3" id="KW-1185">Reference proteome</keyword>
<evidence type="ECO:0000313" key="2">
    <source>
        <dbReference type="EMBL" id="KRN31006.1"/>
    </source>
</evidence>
<organism evidence="1 4">
    <name type="scientific">Lactobacillus selangorensis</name>
    <dbReference type="NCBI Taxonomy" id="81857"/>
    <lineage>
        <taxon>Bacteria</taxon>
        <taxon>Bacillati</taxon>
        <taxon>Bacillota</taxon>
        <taxon>Bacilli</taxon>
        <taxon>Lactobacillales</taxon>
        <taxon>Lactobacillaceae</taxon>
        <taxon>Lactobacillus</taxon>
    </lineage>
</organism>
<reference evidence="3 4" key="1">
    <citation type="journal article" date="2015" name="Genome Announc.">
        <title>Expanding the biotechnology potential of lactobacilli through comparative genomics of 213 strains and associated genera.</title>
        <authorList>
            <person name="Sun Z."/>
            <person name="Harris H.M."/>
            <person name="McCann A."/>
            <person name="Guo C."/>
            <person name="Argimon S."/>
            <person name="Zhang W."/>
            <person name="Yang X."/>
            <person name="Jeffery I.B."/>
            <person name="Cooney J.C."/>
            <person name="Kagawa T.F."/>
            <person name="Liu W."/>
            <person name="Song Y."/>
            <person name="Salvetti E."/>
            <person name="Wrobel A."/>
            <person name="Rasinkangas P."/>
            <person name="Parkhill J."/>
            <person name="Rea M.C."/>
            <person name="O'Sullivan O."/>
            <person name="Ritari J."/>
            <person name="Douillard F.P."/>
            <person name="Paul Ross R."/>
            <person name="Yang R."/>
            <person name="Briner A.E."/>
            <person name="Felis G.E."/>
            <person name="de Vos W.M."/>
            <person name="Barrangou R."/>
            <person name="Klaenhammer T.R."/>
            <person name="Caufield P.W."/>
            <person name="Cui Y."/>
            <person name="Zhang H."/>
            <person name="O'Toole P.W."/>
        </authorList>
    </citation>
    <scope>NUCLEOTIDE SEQUENCE [LARGE SCALE GENOMIC DNA]</scope>
    <source>
        <strain evidence="1 4">ATCC BAA-66</strain>
        <strain evidence="2 3">DSM 13344</strain>
    </source>
</reference>
<evidence type="ECO:0000313" key="1">
    <source>
        <dbReference type="EMBL" id="KRN28117.1"/>
    </source>
</evidence>
<dbReference type="Proteomes" id="UP000051645">
    <property type="component" value="Unassembled WGS sequence"/>
</dbReference>
<dbReference type="EMBL" id="JQAT01000004">
    <property type="protein sequence ID" value="KRN28117.1"/>
    <property type="molecule type" value="Genomic_DNA"/>
</dbReference>